<dbReference type="InterPro" id="IPR008906">
    <property type="entry name" value="HATC_C_dom"/>
</dbReference>
<dbReference type="PANTHER" id="PTHR46481">
    <property type="entry name" value="ZINC FINGER BED DOMAIN-CONTAINING PROTEIN 4"/>
    <property type="match status" value="1"/>
</dbReference>
<protein>
    <recommendedName>
        <fullName evidence="6">HAT C-terminal dimerisation domain-containing protein</fullName>
    </recommendedName>
</protein>
<dbReference type="InterPro" id="IPR012337">
    <property type="entry name" value="RNaseH-like_sf"/>
</dbReference>
<comment type="subcellular location">
    <subcellularLocation>
        <location evidence="1">Nucleus</location>
    </subcellularLocation>
</comment>
<sequence length="185" mass="21327">MINYLEDFIAKESDSMLNKAADQGLQKLLSYYSKTDSTPVYAVATAMDPRMRFDWWEANEWGTYIQLSKDMVKNVWESDYKGKEGPIELDAEVAKQMKLFGIKTKAGELEEYIREGSSLVPCKNEPPELMYWRSQTERLPNLANMARDYLAIPVTSTPSERCFSQAKFVLPPERNSLHPNTIQRL</sequence>
<evidence type="ECO:0000256" key="5">
    <source>
        <dbReference type="ARBA" id="ARBA00023242"/>
    </source>
</evidence>
<dbReference type="Pfam" id="PF05699">
    <property type="entry name" value="Dimer_Tnp_hAT"/>
    <property type="match status" value="1"/>
</dbReference>
<dbReference type="SUPFAM" id="SSF53098">
    <property type="entry name" value="Ribonuclease H-like"/>
    <property type="match status" value="1"/>
</dbReference>
<evidence type="ECO:0000256" key="4">
    <source>
        <dbReference type="ARBA" id="ARBA00022833"/>
    </source>
</evidence>
<keyword evidence="3" id="KW-0863">Zinc-finger</keyword>
<evidence type="ECO:0000256" key="3">
    <source>
        <dbReference type="ARBA" id="ARBA00022771"/>
    </source>
</evidence>
<keyword evidence="5" id="KW-0539">Nucleus</keyword>
<evidence type="ECO:0000256" key="1">
    <source>
        <dbReference type="ARBA" id="ARBA00004123"/>
    </source>
</evidence>
<evidence type="ECO:0000259" key="6">
    <source>
        <dbReference type="Pfam" id="PF05699"/>
    </source>
</evidence>
<dbReference type="GO" id="GO:0005634">
    <property type="term" value="C:nucleus"/>
    <property type="evidence" value="ECO:0007669"/>
    <property type="project" value="UniProtKB-SubCell"/>
</dbReference>
<feature type="domain" description="HAT C-terminal dimerisation" evidence="6">
    <location>
        <begin position="108"/>
        <end position="185"/>
    </location>
</feature>
<dbReference type="EMBL" id="JAAAID010004793">
    <property type="protein sequence ID" value="KAF9992151.1"/>
    <property type="molecule type" value="Genomic_DNA"/>
</dbReference>
<accession>A0A9P6MCF5</accession>
<proteinExistence type="predicted"/>
<dbReference type="PANTHER" id="PTHR46481:SF10">
    <property type="entry name" value="ZINC FINGER BED DOMAIN-CONTAINING PROTEIN 39"/>
    <property type="match status" value="1"/>
</dbReference>
<evidence type="ECO:0000313" key="8">
    <source>
        <dbReference type="Proteomes" id="UP000703661"/>
    </source>
</evidence>
<name>A0A9P6MCF5_9FUNG</name>
<dbReference type="AlphaFoldDB" id="A0A9P6MCF5"/>
<comment type="caution">
    <text evidence="7">The sequence shown here is derived from an EMBL/GenBank/DDBJ whole genome shotgun (WGS) entry which is preliminary data.</text>
</comment>
<organism evidence="7 8">
    <name type="scientific">Entomortierella chlamydospora</name>
    <dbReference type="NCBI Taxonomy" id="101097"/>
    <lineage>
        <taxon>Eukaryota</taxon>
        <taxon>Fungi</taxon>
        <taxon>Fungi incertae sedis</taxon>
        <taxon>Mucoromycota</taxon>
        <taxon>Mortierellomycotina</taxon>
        <taxon>Mortierellomycetes</taxon>
        <taxon>Mortierellales</taxon>
        <taxon>Mortierellaceae</taxon>
        <taxon>Entomortierella</taxon>
    </lineage>
</organism>
<reference evidence="7" key="1">
    <citation type="journal article" date="2020" name="Fungal Divers.">
        <title>Resolving the Mortierellaceae phylogeny through synthesis of multi-gene phylogenetics and phylogenomics.</title>
        <authorList>
            <person name="Vandepol N."/>
            <person name="Liber J."/>
            <person name="Desiro A."/>
            <person name="Na H."/>
            <person name="Kennedy M."/>
            <person name="Barry K."/>
            <person name="Grigoriev I.V."/>
            <person name="Miller A.N."/>
            <person name="O'Donnell K."/>
            <person name="Stajich J.E."/>
            <person name="Bonito G."/>
        </authorList>
    </citation>
    <scope>NUCLEOTIDE SEQUENCE</scope>
    <source>
        <strain evidence="7">NRRL 2769</strain>
    </source>
</reference>
<feature type="non-terminal residue" evidence="7">
    <location>
        <position position="185"/>
    </location>
</feature>
<gene>
    <name evidence="7" type="ORF">BGZ80_008680</name>
</gene>
<dbReference type="GO" id="GO:0008270">
    <property type="term" value="F:zinc ion binding"/>
    <property type="evidence" value="ECO:0007669"/>
    <property type="project" value="UniProtKB-KW"/>
</dbReference>
<keyword evidence="2" id="KW-0479">Metal-binding</keyword>
<dbReference type="GO" id="GO:0046983">
    <property type="term" value="F:protein dimerization activity"/>
    <property type="evidence" value="ECO:0007669"/>
    <property type="project" value="InterPro"/>
</dbReference>
<evidence type="ECO:0000256" key="2">
    <source>
        <dbReference type="ARBA" id="ARBA00022723"/>
    </source>
</evidence>
<keyword evidence="4" id="KW-0862">Zinc</keyword>
<evidence type="ECO:0000313" key="7">
    <source>
        <dbReference type="EMBL" id="KAF9992151.1"/>
    </source>
</evidence>
<keyword evidence="8" id="KW-1185">Reference proteome</keyword>
<dbReference type="Proteomes" id="UP000703661">
    <property type="component" value="Unassembled WGS sequence"/>
</dbReference>
<dbReference type="InterPro" id="IPR052035">
    <property type="entry name" value="ZnF_BED_domain_contain"/>
</dbReference>